<proteinExistence type="predicted"/>
<dbReference type="Proteomes" id="UP000214610">
    <property type="component" value="Unassembled WGS sequence"/>
</dbReference>
<organism evidence="5 6">
    <name type="scientific">Turicimonas muris</name>
    <dbReference type="NCBI Taxonomy" id="1796652"/>
    <lineage>
        <taxon>Bacteria</taxon>
        <taxon>Pseudomonadati</taxon>
        <taxon>Pseudomonadota</taxon>
        <taxon>Betaproteobacteria</taxon>
        <taxon>Burkholderiales</taxon>
        <taxon>Sutterellaceae</taxon>
        <taxon>Turicimonas</taxon>
    </lineage>
</organism>
<reference evidence="6" key="1">
    <citation type="submission" date="2017-05" db="EMBL/GenBank/DDBJ databases">
        <title>Improved OligoMM genomes.</title>
        <authorList>
            <person name="Garzetti D."/>
        </authorList>
    </citation>
    <scope>NUCLEOTIDE SEQUENCE [LARGE SCALE GENOMIC DNA]</scope>
    <source>
        <strain evidence="6">YL45</strain>
    </source>
</reference>
<dbReference type="SMART" id="SM00342">
    <property type="entry name" value="HTH_ARAC"/>
    <property type="match status" value="1"/>
</dbReference>
<dbReference type="Pfam" id="PF12833">
    <property type="entry name" value="HTH_18"/>
    <property type="match status" value="1"/>
</dbReference>
<dbReference type="PROSITE" id="PS00041">
    <property type="entry name" value="HTH_ARAC_FAMILY_1"/>
    <property type="match status" value="1"/>
</dbReference>
<sequence length="299" mass="34102">MQVTQIPIDCNLQETTHHVTEGIPLAIYRTYLERNVLGYVGWHWHNELQYCLVTSGEIDFRVEDNYLRLKTGEGFFVNSRVLHMARPTIPQTSNSYICLNFSPKILVSSVGAELSQRLVHPFISASASKYFSIKTDNSSSNQLLKNIEAIEEIQKEKKIGNEIKLISLVLEIWHQTLPFLKTSSKNDRNDRAFAVSQQIITFLEVNITESISLKEISLAVNLSREECCRLFKEALGITISSYILKKRMDLAAQMLLSSNRTVEGVGRSCGFNSTSYFIKNFKNTFGQTPLSFLKQYRGR</sequence>
<dbReference type="SUPFAM" id="SSF46689">
    <property type="entry name" value="Homeodomain-like"/>
    <property type="match status" value="2"/>
</dbReference>
<dbReference type="AlphaFoldDB" id="A0A227KAU6"/>
<protein>
    <submittedName>
        <fullName evidence="5">AraC family transcriptional regulator</fullName>
    </submittedName>
</protein>
<dbReference type="PANTHER" id="PTHR43280">
    <property type="entry name" value="ARAC-FAMILY TRANSCRIPTIONAL REGULATOR"/>
    <property type="match status" value="1"/>
</dbReference>
<dbReference type="RefSeq" id="WP_066592450.1">
    <property type="nucleotide sequence ID" value="NZ_CAJTBZ010000047.1"/>
</dbReference>
<dbReference type="EMBL" id="NHMP01000010">
    <property type="protein sequence ID" value="OXE44511.1"/>
    <property type="molecule type" value="Genomic_DNA"/>
</dbReference>
<evidence type="ECO:0000313" key="6">
    <source>
        <dbReference type="Proteomes" id="UP000214610"/>
    </source>
</evidence>
<feature type="domain" description="HTH araC/xylS-type" evidence="4">
    <location>
        <begin position="197"/>
        <end position="295"/>
    </location>
</feature>
<keyword evidence="1" id="KW-0805">Transcription regulation</keyword>
<dbReference type="Pfam" id="PF02311">
    <property type="entry name" value="AraC_binding"/>
    <property type="match status" value="1"/>
</dbReference>
<accession>A0A227KAU6</accession>
<dbReference type="InterPro" id="IPR014710">
    <property type="entry name" value="RmlC-like_jellyroll"/>
</dbReference>
<dbReference type="Gene3D" id="2.60.120.10">
    <property type="entry name" value="Jelly Rolls"/>
    <property type="match status" value="1"/>
</dbReference>
<dbReference type="InterPro" id="IPR009057">
    <property type="entry name" value="Homeodomain-like_sf"/>
</dbReference>
<dbReference type="PANTHER" id="PTHR43280:SF2">
    <property type="entry name" value="HTH-TYPE TRANSCRIPTIONAL REGULATOR EXSA"/>
    <property type="match status" value="1"/>
</dbReference>
<evidence type="ECO:0000256" key="2">
    <source>
        <dbReference type="ARBA" id="ARBA00023125"/>
    </source>
</evidence>
<keyword evidence="3" id="KW-0804">Transcription</keyword>
<dbReference type="InterPro" id="IPR003313">
    <property type="entry name" value="AraC-bd"/>
</dbReference>
<evidence type="ECO:0000256" key="3">
    <source>
        <dbReference type="ARBA" id="ARBA00023163"/>
    </source>
</evidence>
<dbReference type="InterPro" id="IPR018062">
    <property type="entry name" value="HTH_AraC-typ_CS"/>
</dbReference>
<dbReference type="GeneID" id="78361292"/>
<dbReference type="GO" id="GO:0003700">
    <property type="term" value="F:DNA-binding transcription factor activity"/>
    <property type="evidence" value="ECO:0007669"/>
    <property type="project" value="InterPro"/>
</dbReference>
<evidence type="ECO:0000313" key="5">
    <source>
        <dbReference type="EMBL" id="OXE44511.1"/>
    </source>
</evidence>
<dbReference type="InterPro" id="IPR011051">
    <property type="entry name" value="RmlC_Cupin_sf"/>
</dbReference>
<keyword evidence="2" id="KW-0238">DNA-binding</keyword>
<name>A0A227KAU6_9BURK</name>
<comment type="caution">
    <text evidence="5">The sequence shown here is derived from an EMBL/GenBank/DDBJ whole genome shotgun (WGS) entry which is preliminary data.</text>
</comment>
<dbReference type="SUPFAM" id="SSF51182">
    <property type="entry name" value="RmlC-like cupins"/>
    <property type="match status" value="1"/>
</dbReference>
<dbReference type="Gene3D" id="1.10.10.60">
    <property type="entry name" value="Homeodomain-like"/>
    <property type="match status" value="2"/>
</dbReference>
<dbReference type="PROSITE" id="PS01124">
    <property type="entry name" value="HTH_ARAC_FAMILY_2"/>
    <property type="match status" value="1"/>
</dbReference>
<evidence type="ECO:0000259" key="4">
    <source>
        <dbReference type="PROSITE" id="PS01124"/>
    </source>
</evidence>
<keyword evidence="6" id="KW-1185">Reference proteome</keyword>
<dbReference type="InterPro" id="IPR018060">
    <property type="entry name" value="HTH_AraC"/>
</dbReference>
<evidence type="ECO:0000256" key="1">
    <source>
        <dbReference type="ARBA" id="ARBA00023015"/>
    </source>
</evidence>
<gene>
    <name evidence="5" type="ORF">ADH67_11525</name>
</gene>
<dbReference type="GO" id="GO:0043565">
    <property type="term" value="F:sequence-specific DNA binding"/>
    <property type="evidence" value="ECO:0007669"/>
    <property type="project" value="InterPro"/>
</dbReference>